<feature type="signal peptide" evidence="2">
    <location>
        <begin position="1"/>
        <end position="25"/>
    </location>
</feature>
<evidence type="ECO:0000313" key="4">
    <source>
        <dbReference type="Proteomes" id="UP000008867"/>
    </source>
</evidence>
<feature type="region of interest" description="Disordered" evidence="1">
    <location>
        <begin position="40"/>
        <end position="60"/>
    </location>
</feature>
<dbReference type="PANTHER" id="PTHR31047:SF0">
    <property type="entry name" value="MEIOTICALLY UP-REGULATED GENE 157 PROTEIN"/>
    <property type="match status" value="1"/>
</dbReference>
<dbReference type="SUPFAM" id="SSF48208">
    <property type="entry name" value="Six-hairpin glycosidases"/>
    <property type="match status" value="1"/>
</dbReference>
<evidence type="ECO:0000256" key="2">
    <source>
        <dbReference type="SAM" id="SignalP"/>
    </source>
</evidence>
<dbReference type="eggNOG" id="ENOG502QR7D">
    <property type="taxonomic scope" value="Eukaryota"/>
</dbReference>
<evidence type="ECO:0000313" key="3">
    <source>
        <dbReference type="EMBL" id="CBQ71711.1"/>
    </source>
</evidence>
<dbReference type="InterPro" id="IPR008928">
    <property type="entry name" value="6-hairpin_glycosidase_sf"/>
</dbReference>
<dbReference type="HOGENOM" id="CLU_023537_0_1_1"/>
<dbReference type="PANTHER" id="PTHR31047">
    <property type="entry name" value="MEIOTICALLY UP-REGULATED GENE 157 PROTEIN"/>
    <property type="match status" value="1"/>
</dbReference>
<gene>
    <name evidence="3" type="ORF">sr12557</name>
</gene>
<dbReference type="VEuPathDB" id="FungiDB:sr12557"/>
<dbReference type="SMART" id="SM01149">
    <property type="entry name" value="DUF1237"/>
    <property type="match status" value="1"/>
</dbReference>
<evidence type="ECO:0000256" key="1">
    <source>
        <dbReference type="SAM" id="MobiDB-lite"/>
    </source>
</evidence>
<dbReference type="InterPro" id="IPR008313">
    <property type="entry name" value="GH125"/>
</dbReference>
<accession>E6ZWV4</accession>
<feature type="chain" id="PRO_5003216992" description="Meiotically up-regulated gene 157 protein" evidence="2">
    <location>
        <begin position="26"/>
        <end position="609"/>
    </location>
</feature>
<proteinExistence type="predicted"/>
<dbReference type="Pfam" id="PF06824">
    <property type="entry name" value="Glyco_hydro_125"/>
    <property type="match status" value="1"/>
</dbReference>
<dbReference type="OrthoDB" id="7771656at2759"/>
<dbReference type="Proteomes" id="UP000008867">
    <property type="component" value="Chromosome 3"/>
</dbReference>
<dbReference type="AlphaFoldDB" id="E6ZWV4"/>
<reference evidence="3 4" key="1">
    <citation type="journal article" date="2010" name="Science">
        <title>Pathogenicity determinants in smut fungi revealed by genome comparison.</title>
        <authorList>
            <person name="Schirawski J."/>
            <person name="Mannhaupt G."/>
            <person name="Muench K."/>
            <person name="Brefort T."/>
            <person name="Schipper K."/>
            <person name="Doehlemann G."/>
            <person name="Di Stasio M."/>
            <person name="Roessel N."/>
            <person name="Mendoza-Mendoza A."/>
            <person name="Pester D."/>
            <person name="Mueller O."/>
            <person name="Winterberg B."/>
            <person name="Meyer E."/>
            <person name="Ghareeb H."/>
            <person name="Wollenberg T."/>
            <person name="Muensterkoetter M."/>
            <person name="Wong P."/>
            <person name="Walter M."/>
            <person name="Stukenbrock E."/>
            <person name="Gueldener U."/>
            <person name="Kahmann R."/>
        </authorList>
    </citation>
    <scope>NUCLEOTIDE SEQUENCE [LARGE SCALE GENOMIC DNA]</scope>
    <source>
        <strain evidence="4">SRZ2</strain>
    </source>
</reference>
<keyword evidence="2" id="KW-0732">Signal</keyword>
<dbReference type="PIRSF" id="PIRSF028846">
    <property type="entry name" value="UCP028846"/>
    <property type="match status" value="1"/>
</dbReference>
<dbReference type="GO" id="GO:0005975">
    <property type="term" value="P:carbohydrate metabolic process"/>
    <property type="evidence" value="ECO:0007669"/>
    <property type="project" value="InterPro"/>
</dbReference>
<dbReference type="GO" id="GO:0003824">
    <property type="term" value="F:catalytic activity"/>
    <property type="evidence" value="ECO:0007669"/>
    <property type="project" value="UniProtKB-ARBA"/>
</dbReference>
<keyword evidence="4" id="KW-1185">Reference proteome</keyword>
<name>E6ZWV4_SPORE</name>
<dbReference type="InterPro" id="IPR012341">
    <property type="entry name" value="6hp_glycosidase-like_sf"/>
</dbReference>
<evidence type="ECO:0008006" key="5">
    <source>
        <dbReference type="Google" id="ProtNLM"/>
    </source>
</evidence>
<dbReference type="Gene3D" id="1.50.10.10">
    <property type="match status" value="1"/>
</dbReference>
<dbReference type="EMBL" id="FQ311452">
    <property type="protein sequence ID" value="CBQ71711.1"/>
    <property type="molecule type" value="Genomic_DNA"/>
</dbReference>
<protein>
    <recommendedName>
        <fullName evidence="5">Meiotically up-regulated gene 157 protein</fullName>
    </recommendedName>
</protein>
<organism evidence="3 4">
    <name type="scientific">Sporisorium reilianum (strain SRZ2)</name>
    <name type="common">Maize head smut fungus</name>
    <dbReference type="NCBI Taxonomy" id="999809"/>
    <lineage>
        <taxon>Eukaryota</taxon>
        <taxon>Fungi</taxon>
        <taxon>Dikarya</taxon>
        <taxon>Basidiomycota</taxon>
        <taxon>Ustilaginomycotina</taxon>
        <taxon>Ustilaginomycetes</taxon>
        <taxon>Ustilaginales</taxon>
        <taxon>Ustilaginaceae</taxon>
        <taxon>Sporisorium</taxon>
    </lineage>
</organism>
<sequence>MKLTTLVPFTALALALASSAPGTTATPTTRQQATFIPAPGDIVSRNADGRATEDAYGDPSYDYPVPNPSLPLDALPDARPVPAARRFRSRLVEAEIRRISAKIADPAVRRIFTNAYPNSLDTTVAWTDLQLDNPDTSTAFPRAFVITGDILAAWLRDSSNQLFTYLPLLRDPPAPYTVGGEDWVKLYRLALGLLYQQAQQVIAYPLGNSFGPPRSAGITNKHNPAVEGGKGADWVQPPVPGQKAHYLPQPPHNYSHVEGTDGVYLWETKWEVDSLAAHLRLPSLIAEYANRTDFVRNRTWQRGVRMALDALRSQQRSSHEEHTAYEASNDTTILPANLTARDGEWAQRFGTLQGGVYRFERLDRSATETKADHGWGEPAQRNGLVKSAFRPSDDATTFPHLIPANAQLAVALEKLHPLLEDVEEMHDVAQNARAFAAEIRTAITAHAIRPNHLAAGDVYAYEIDGYGSTYFADDANIPSLLSLPYLGYVNATDAVYQRTRAFVLSPRTNKWAFTGTQFRGIGGPHVGTGYAWPMSLAMQILTSSDAQEQLDALSLLRNTTAGTGLIHESINVHNASDFTRDWFGWANGLFGEAVRHIEQTNPQVLAHTY</sequence>